<accession>A0A0A9GN94</accession>
<evidence type="ECO:0000313" key="2">
    <source>
        <dbReference type="EMBL" id="JAE25972.1"/>
    </source>
</evidence>
<protein>
    <submittedName>
        <fullName evidence="2">Uncharacterized protein</fullName>
    </submittedName>
</protein>
<organism evidence="2">
    <name type="scientific">Arundo donax</name>
    <name type="common">Giant reed</name>
    <name type="synonym">Donax arundinaceus</name>
    <dbReference type="NCBI Taxonomy" id="35708"/>
    <lineage>
        <taxon>Eukaryota</taxon>
        <taxon>Viridiplantae</taxon>
        <taxon>Streptophyta</taxon>
        <taxon>Embryophyta</taxon>
        <taxon>Tracheophyta</taxon>
        <taxon>Spermatophyta</taxon>
        <taxon>Magnoliopsida</taxon>
        <taxon>Liliopsida</taxon>
        <taxon>Poales</taxon>
        <taxon>Poaceae</taxon>
        <taxon>PACMAD clade</taxon>
        <taxon>Arundinoideae</taxon>
        <taxon>Arundineae</taxon>
        <taxon>Arundo</taxon>
    </lineage>
</organism>
<reference evidence="2" key="2">
    <citation type="journal article" date="2015" name="Data Brief">
        <title>Shoot transcriptome of the giant reed, Arundo donax.</title>
        <authorList>
            <person name="Barrero R.A."/>
            <person name="Guerrero F.D."/>
            <person name="Moolhuijzen P."/>
            <person name="Goolsby J.A."/>
            <person name="Tidwell J."/>
            <person name="Bellgard S.E."/>
            <person name="Bellgard M.I."/>
        </authorList>
    </citation>
    <scope>NUCLEOTIDE SEQUENCE</scope>
    <source>
        <tissue evidence="2">Shoot tissue taken approximately 20 cm above the soil surface</tissue>
    </source>
</reference>
<keyword evidence="1" id="KW-0472">Membrane</keyword>
<reference evidence="2" key="1">
    <citation type="submission" date="2014-09" db="EMBL/GenBank/DDBJ databases">
        <authorList>
            <person name="Magalhaes I.L.F."/>
            <person name="Oliveira U."/>
            <person name="Santos F.R."/>
            <person name="Vidigal T.H.D.A."/>
            <person name="Brescovit A.D."/>
            <person name="Santos A.J."/>
        </authorList>
    </citation>
    <scope>NUCLEOTIDE SEQUENCE</scope>
    <source>
        <tissue evidence="2">Shoot tissue taken approximately 20 cm above the soil surface</tissue>
    </source>
</reference>
<feature type="transmembrane region" description="Helical" evidence="1">
    <location>
        <begin position="31"/>
        <end position="52"/>
    </location>
</feature>
<name>A0A0A9GN94_ARUDO</name>
<keyword evidence="1" id="KW-0812">Transmembrane</keyword>
<proteinExistence type="predicted"/>
<sequence length="89" mass="9609">MSASIQCSWLSCQLGATDASSFIVYLLSCYGVYFGVVHWSLCAFISGLILLLNYAISIGRWSCLVNLKLSVIADLANDTLTNLSGLLLL</sequence>
<dbReference type="EMBL" id="GBRH01171924">
    <property type="protein sequence ID" value="JAE25972.1"/>
    <property type="molecule type" value="Transcribed_RNA"/>
</dbReference>
<keyword evidence="1" id="KW-1133">Transmembrane helix</keyword>
<dbReference type="AlphaFoldDB" id="A0A0A9GN94"/>
<evidence type="ECO:0000256" key="1">
    <source>
        <dbReference type="SAM" id="Phobius"/>
    </source>
</evidence>